<name>A0A841J7Q3_9SPHI</name>
<dbReference type="RefSeq" id="WP_183586433.1">
    <property type="nucleotide sequence ID" value="NZ_JACHCA010000003.1"/>
</dbReference>
<gene>
    <name evidence="3" type="ORF">HDF22_001315</name>
</gene>
<dbReference type="Proteomes" id="UP000548326">
    <property type="component" value="Unassembled WGS sequence"/>
</dbReference>
<dbReference type="Gene3D" id="3.30.530.20">
    <property type="match status" value="1"/>
</dbReference>
<dbReference type="AlphaFoldDB" id="A0A841J7Q3"/>
<evidence type="ECO:0000313" key="3">
    <source>
        <dbReference type="EMBL" id="MBB6127209.1"/>
    </source>
</evidence>
<dbReference type="InterPro" id="IPR013538">
    <property type="entry name" value="ASHA1/2-like_C"/>
</dbReference>
<dbReference type="SUPFAM" id="SSF55961">
    <property type="entry name" value="Bet v1-like"/>
    <property type="match status" value="1"/>
</dbReference>
<organism evidence="3 4">
    <name type="scientific">Mucilaginibacter lappiensis</name>
    <dbReference type="NCBI Taxonomy" id="354630"/>
    <lineage>
        <taxon>Bacteria</taxon>
        <taxon>Pseudomonadati</taxon>
        <taxon>Bacteroidota</taxon>
        <taxon>Sphingobacteriia</taxon>
        <taxon>Sphingobacteriales</taxon>
        <taxon>Sphingobacteriaceae</taxon>
        <taxon>Mucilaginibacter</taxon>
    </lineage>
</organism>
<accession>A0A841J7Q3</accession>
<dbReference type="Pfam" id="PF08327">
    <property type="entry name" value="AHSA1"/>
    <property type="match status" value="1"/>
</dbReference>
<evidence type="ECO:0000259" key="2">
    <source>
        <dbReference type="Pfam" id="PF08327"/>
    </source>
</evidence>
<sequence>MNSNNKTTITAEVEIDATIETVWARWTKPEHIMQWNNPTDEWRTPKVENDLQAGGRFLFVMELKGGSFHFDFKGTYDEIKIHELITYTLDDGRKSTITFTTDNGVRITETFEPENTQPLDMQKDFCQAVLDGFKRYAESEI</sequence>
<dbReference type="InterPro" id="IPR023393">
    <property type="entry name" value="START-like_dom_sf"/>
</dbReference>
<comment type="caution">
    <text evidence="3">The sequence shown here is derived from an EMBL/GenBank/DDBJ whole genome shotgun (WGS) entry which is preliminary data.</text>
</comment>
<evidence type="ECO:0000256" key="1">
    <source>
        <dbReference type="ARBA" id="ARBA00006817"/>
    </source>
</evidence>
<proteinExistence type="inferred from homology"/>
<reference evidence="3 4" key="1">
    <citation type="submission" date="2020-08" db="EMBL/GenBank/DDBJ databases">
        <title>Genomic Encyclopedia of Type Strains, Phase IV (KMG-V): Genome sequencing to study the core and pangenomes of soil and plant-associated prokaryotes.</title>
        <authorList>
            <person name="Whitman W."/>
        </authorList>
    </citation>
    <scope>NUCLEOTIDE SEQUENCE [LARGE SCALE GENOMIC DNA]</scope>
    <source>
        <strain evidence="3 4">MP601</strain>
    </source>
</reference>
<dbReference type="EMBL" id="JACHCA010000003">
    <property type="protein sequence ID" value="MBB6127209.1"/>
    <property type="molecule type" value="Genomic_DNA"/>
</dbReference>
<comment type="similarity">
    <text evidence="1">Belongs to the AHA1 family.</text>
</comment>
<feature type="domain" description="Activator of Hsp90 ATPase homologue 1/2-like C-terminal" evidence="2">
    <location>
        <begin position="16"/>
        <end position="137"/>
    </location>
</feature>
<protein>
    <submittedName>
        <fullName evidence="3">Uncharacterized protein YndB with AHSA1/START domain</fullName>
    </submittedName>
</protein>
<evidence type="ECO:0000313" key="4">
    <source>
        <dbReference type="Proteomes" id="UP000548326"/>
    </source>
</evidence>